<evidence type="ECO:0000256" key="10">
    <source>
        <dbReference type="ARBA" id="ARBA00030253"/>
    </source>
</evidence>
<dbReference type="NCBIfam" id="NF003349">
    <property type="entry name" value="PRK04375.1-2"/>
    <property type="match status" value="1"/>
</dbReference>
<keyword evidence="16" id="KW-1185">Reference proteome</keyword>
<dbReference type="PROSITE" id="PS00943">
    <property type="entry name" value="UBIA"/>
    <property type="match status" value="1"/>
</dbReference>
<evidence type="ECO:0000256" key="13">
    <source>
        <dbReference type="ARBA" id="ARBA00047690"/>
    </source>
</evidence>
<dbReference type="Gene3D" id="1.10.357.140">
    <property type="entry name" value="UbiA prenyltransferase"/>
    <property type="match status" value="1"/>
</dbReference>
<keyword evidence="7 14" id="KW-1133">Transmembrane helix</keyword>
<evidence type="ECO:0000256" key="11">
    <source>
        <dbReference type="ARBA" id="ARBA00040810"/>
    </source>
</evidence>
<evidence type="ECO:0000256" key="4">
    <source>
        <dbReference type="ARBA" id="ARBA00022475"/>
    </source>
</evidence>
<name>A0ABW3GIR5_9PROT</name>
<feature type="transmembrane region" description="Helical" evidence="14">
    <location>
        <begin position="147"/>
        <end position="165"/>
    </location>
</feature>
<dbReference type="CDD" id="cd13957">
    <property type="entry name" value="PT_UbiA_Cox10"/>
    <property type="match status" value="1"/>
</dbReference>
<evidence type="ECO:0000256" key="6">
    <source>
        <dbReference type="ARBA" id="ARBA00022692"/>
    </source>
</evidence>
<dbReference type="HAMAP" id="MF_00154">
    <property type="entry name" value="CyoE_CtaB"/>
    <property type="match status" value="1"/>
</dbReference>
<sequence length="298" mass="32885">MQTAWITHMAAAKMGLRHFYALCKPRVTALIVFTAMIGMFMATPGMVPVTVLVAATVGIAFASGAAAAFNCLIEYKIDAMMARTRARPLPTGQLSQMETLLFASVLGGVGLSILYYWVNPLTMWLTLATFVGYAVIYTVFLKPATPMNIVIGGASGAMPPILGWAAVNNTVSPESLVMFLIIFAWTPPHFWALALYRREEYAKVGMPMLPVTHGERFTLLHIVLYTVILVVVSLMPYGLGMSGWLYLLSAVLLNAVFMYYVVSLYRQYSDALAKTTFKYSILYLSLIFAALLLDHYLI</sequence>
<keyword evidence="9 14" id="KW-0472">Membrane</keyword>
<feature type="transmembrane region" description="Helical" evidence="14">
    <location>
        <begin position="217"/>
        <end position="238"/>
    </location>
</feature>
<evidence type="ECO:0000256" key="9">
    <source>
        <dbReference type="ARBA" id="ARBA00023136"/>
    </source>
</evidence>
<evidence type="ECO:0000313" key="15">
    <source>
        <dbReference type="EMBL" id="MFD0928527.1"/>
    </source>
</evidence>
<feature type="transmembrane region" description="Helical" evidence="14">
    <location>
        <begin position="53"/>
        <end position="73"/>
    </location>
</feature>
<keyword evidence="5 14" id="KW-0808">Transferase</keyword>
<organism evidence="15 16">
    <name type="scientific">Methylophilus glucosoxydans</name>
    <dbReference type="NCBI Taxonomy" id="752553"/>
    <lineage>
        <taxon>Bacteria</taxon>
        <taxon>Pseudomonadati</taxon>
        <taxon>Pseudomonadota</taxon>
        <taxon>Betaproteobacteria</taxon>
        <taxon>Nitrosomonadales</taxon>
        <taxon>Methylophilaceae</taxon>
        <taxon>Methylophilus</taxon>
    </lineage>
</organism>
<dbReference type="InterPro" id="IPR000537">
    <property type="entry name" value="UbiA_prenyltransferase"/>
</dbReference>
<evidence type="ECO:0000256" key="1">
    <source>
        <dbReference type="ARBA" id="ARBA00004651"/>
    </source>
</evidence>
<dbReference type="Pfam" id="PF01040">
    <property type="entry name" value="UbiA"/>
    <property type="match status" value="1"/>
</dbReference>
<dbReference type="GO" id="GO:0008495">
    <property type="term" value="F:protoheme IX farnesyltransferase activity"/>
    <property type="evidence" value="ECO:0007669"/>
    <property type="project" value="UniProtKB-EC"/>
</dbReference>
<reference evidence="16" key="1">
    <citation type="journal article" date="2019" name="Int. J. Syst. Evol. Microbiol.">
        <title>The Global Catalogue of Microorganisms (GCM) 10K type strain sequencing project: providing services to taxonomists for standard genome sequencing and annotation.</title>
        <authorList>
            <consortium name="The Broad Institute Genomics Platform"/>
            <consortium name="The Broad Institute Genome Sequencing Center for Infectious Disease"/>
            <person name="Wu L."/>
            <person name="Ma J."/>
        </authorList>
    </citation>
    <scope>NUCLEOTIDE SEQUENCE [LARGE SCALE GENOMIC DNA]</scope>
    <source>
        <strain evidence="16">CCUG 59685</strain>
    </source>
</reference>
<dbReference type="InterPro" id="IPR044878">
    <property type="entry name" value="UbiA_sf"/>
</dbReference>
<comment type="caution">
    <text evidence="15">The sequence shown here is derived from an EMBL/GenBank/DDBJ whole genome shotgun (WGS) entry which is preliminary data.</text>
</comment>
<feature type="transmembrane region" description="Helical" evidence="14">
    <location>
        <begin position="244"/>
        <end position="265"/>
    </location>
</feature>
<dbReference type="EMBL" id="JBHTJW010000001">
    <property type="protein sequence ID" value="MFD0928527.1"/>
    <property type="molecule type" value="Genomic_DNA"/>
</dbReference>
<feature type="transmembrane region" description="Helical" evidence="14">
    <location>
        <begin position="177"/>
        <end position="196"/>
    </location>
</feature>
<dbReference type="NCBIfam" id="TIGR01473">
    <property type="entry name" value="cyoE_ctaB"/>
    <property type="match status" value="1"/>
</dbReference>
<comment type="function">
    <text evidence="14">Converts heme B (protoheme IX) to heme O by substitution of the vinyl group on carbon 2 of heme B porphyrin ring with a hydroxyethyl farnesyl side group.</text>
</comment>
<evidence type="ECO:0000256" key="8">
    <source>
        <dbReference type="ARBA" id="ARBA00023133"/>
    </source>
</evidence>
<evidence type="ECO:0000256" key="2">
    <source>
        <dbReference type="ARBA" id="ARBA00004919"/>
    </source>
</evidence>
<evidence type="ECO:0000256" key="3">
    <source>
        <dbReference type="ARBA" id="ARBA00012292"/>
    </source>
</evidence>
<keyword evidence="8 14" id="KW-0350">Heme biosynthesis</keyword>
<evidence type="ECO:0000313" key="16">
    <source>
        <dbReference type="Proteomes" id="UP001597106"/>
    </source>
</evidence>
<feature type="transmembrane region" description="Helical" evidence="14">
    <location>
        <begin position="123"/>
        <end position="140"/>
    </location>
</feature>
<comment type="similarity">
    <text evidence="14">Belongs to the UbiA prenyltransferase family. Protoheme IX farnesyltransferase subfamily.</text>
</comment>
<protein>
    <recommendedName>
        <fullName evidence="11 14">Protoheme IX farnesyltransferase</fullName>
        <ecNumber evidence="3 14">2.5.1.141</ecNumber>
    </recommendedName>
    <alternativeName>
        <fullName evidence="12 14">Heme B farnesyltransferase</fullName>
    </alternativeName>
    <alternativeName>
        <fullName evidence="10 14">Heme O synthase</fullName>
    </alternativeName>
</protein>
<comment type="subcellular location">
    <subcellularLocation>
        <location evidence="1 14">Cell membrane</location>
        <topology evidence="1 14">Multi-pass membrane protein</topology>
    </subcellularLocation>
</comment>
<feature type="transmembrane region" description="Helical" evidence="14">
    <location>
        <begin position="27"/>
        <end position="47"/>
    </location>
</feature>
<feature type="transmembrane region" description="Helical" evidence="14">
    <location>
        <begin position="277"/>
        <end position="297"/>
    </location>
</feature>
<accession>A0ABW3GIR5</accession>
<dbReference type="PANTHER" id="PTHR43448">
    <property type="entry name" value="PROTOHEME IX FARNESYLTRANSFERASE, MITOCHONDRIAL"/>
    <property type="match status" value="1"/>
</dbReference>
<evidence type="ECO:0000256" key="14">
    <source>
        <dbReference type="HAMAP-Rule" id="MF_00154"/>
    </source>
</evidence>
<keyword evidence="6 14" id="KW-0812">Transmembrane</keyword>
<dbReference type="EC" id="2.5.1.141" evidence="3 14"/>
<evidence type="ECO:0000256" key="7">
    <source>
        <dbReference type="ARBA" id="ARBA00022989"/>
    </source>
</evidence>
<comment type="catalytic activity">
    <reaction evidence="13 14">
        <text>heme b + (2E,6E)-farnesyl diphosphate + H2O = Fe(II)-heme o + diphosphate</text>
        <dbReference type="Rhea" id="RHEA:28070"/>
        <dbReference type="ChEBI" id="CHEBI:15377"/>
        <dbReference type="ChEBI" id="CHEBI:33019"/>
        <dbReference type="ChEBI" id="CHEBI:60344"/>
        <dbReference type="ChEBI" id="CHEBI:60530"/>
        <dbReference type="ChEBI" id="CHEBI:175763"/>
        <dbReference type="EC" id="2.5.1.141"/>
    </reaction>
</comment>
<evidence type="ECO:0000256" key="12">
    <source>
        <dbReference type="ARBA" id="ARBA00042475"/>
    </source>
</evidence>
<feature type="transmembrane region" description="Helical" evidence="14">
    <location>
        <begin position="94"/>
        <end position="117"/>
    </location>
</feature>
<proteinExistence type="inferred from homology"/>
<keyword evidence="4 14" id="KW-1003">Cell membrane</keyword>
<dbReference type="PANTHER" id="PTHR43448:SF7">
    <property type="entry name" value="4-HYDROXYBENZOATE SOLANESYLTRANSFERASE"/>
    <property type="match status" value="1"/>
</dbReference>
<dbReference type="Proteomes" id="UP001597106">
    <property type="component" value="Unassembled WGS sequence"/>
</dbReference>
<dbReference type="InterPro" id="IPR030470">
    <property type="entry name" value="UbiA_prenylTrfase_CS"/>
</dbReference>
<comment type="miscellaneous">
    <text evidence="14">Carbon 2 of the heme B porphyrin ring is defined according to the Fischer nomenclature.</text>
</comment>
<comment type="pathway">
    <text evidence="2 14">Porphyrin-containing compound metabolism; heme O biosynthesis; heme O from protoheme: step 1/1.</text>
</comment>
<evidence type="ECO:0000256" key="5">
    <source>
        <dbReference type="ARBA" id="ARBA00022679"/>
    </source>
</evidence>
<gene>
    <name evidence="15" type="primary">cyoE</name>
    <name evidence="14" type="synonym">ctaB</name>
    <name evidence="15" type="ORF">ACFQ1T_01920</name>
</gene>
<dbReference type="InterPro" id="IPR006369">
    <property type="entry name" value="Protohaem_IX_farnesylTrfase"/>
</dbReference>
<dbReference type="RefSeq" id="WP_194749343.1">
    <property type="nucleotide sequence ID" value="NZ_JBHTJW010000001.1"/>
</dbReference>